<feature type="region of interest" description="Disordered" evidence="1">
    <location>
        <begin position="1"/>
        <end position="27"/>
    </location>
</feature>
<dbReference type="OrthoDB" id="692283at2759"/>
<organism evidence="3 4">
    <name type="scientific">Zizania palustris</name>
    <name type="common">Northern wild rice</name>
    <dbReference type="NCBI Taxonomy" id="103762"/>
    <lineage>
        <taxon>Eukaryota</taxon>
        <taxon>Viridiplantae</taxon>
        <taxon>Streptophyta</taxon>
        <taxon>Embryophyta</taxon>
        <taxon>Tracheophyta</taxon>
        <taxon>Spermatophyta</taxon>
        <taxon>Magnoliopsida</taxon>
        <taxon>Liliopsida</taxon>
        <taxon>Poales</taxon>
        <taxon>Poaceae</taxon>
        <taxon>BOP clade</taxon>
        <taxon>Oryzoideae</taxon>
        <taxon>Oryzeae</taxon>
        <taxon>Zizaniinae</taxon>
        <taxon>Zizania</taxon>
    </lineage>
</organism>
<dbReference type="Proteomes" id="UP000729402">
    <property type="component" value="Unassembled WGS sequence"/>
</dbReference>
<dbReference type="EMBL" id="JAAALK010000289">
    <property type="protein sequence ID" value="KAG8048927.1"/>
    <property type="molecule type" value="Genomic_DNA"/>
</dbReference>
<evidence type="ECO:0000256" key="2">
    <source>
        <dbReference type="SAM" id="Phobius"/>
    </source>
</evidence>
<dbReference type="AlphaFoldDB" id="A0A8J5RGZ8"/>
<comment type="caution">
    <text evidence="3">The sequence shown here is derived from an EMBL/GenBank/DDBJ whole genome shotgun (WGS) entry which is preliminary data.</text>
</comment>
<feature type="transmembrane region" description="Helical" evidence="2">
    <location>
        <begin position="63"/>
        <end position="83"/>
    </location>
</feature>
<keyword evidence="4" id="KW-1185">Reference proteome</keyword>
<name>A0A8J5RGZ8_ZIZPA</name>
<sequence length="397" mass="42954">MEGGGGGGGGGGSAPGGGRGRGVGGSGVILGAARENEKERGGGCRGRSMGRARVCARLCAPHGAGAMLIVGGAIVGAAVFAWFRRRRGGREGAKNLMRQHVKEEEDLDGEVVDDEQDEAQRLHQFYENLSRDIIEDGKATEELHQIQKDDEIVPTELVSELEEKYDHNSVWDCAEITADGMVTESVTENGENSSKNTVENEIIVNDNEGAENSDEHTLSLSSLHIIAVEEHDNHNGAVQDAELTETTPMTESVTHQEQFSEEVKMNTVEETAEVKLAGGTVMEKNEFEQEEEKAKGELVEPISLSAYSSVSSLSKRAGKNNSANPRWNERGMKLEQDCTCTNGELKEHELTKGGAVLTMDRRTSYVAISALMFAVAMGITIYLHTLIRSSASNMIFR</sequence>
<gene>
    <name evidence="3" type="ORF">GUJ93_ZPchr0009g1987</name>
</gene>
<dbReference type="PANTHER" id="PTHR15251">
    <property type="entry name" value="TESTIS-SPECIFIC BASIC PROTEIN Y 1-RELATED"/>
    <property type="match status" value="1"/>
</dbReference>
<feature type="transmembrane region" description="Helical" evidence="2">
    <location>
        <begin position="365"/>
        <end position="387"/>
    </location>
</feature>
<accession>A0A8J5RGZ8</accession>
<keyword evidence="2" id="KW-0472">Membrane</keyword>
<reference evidence="3" key="1">
    <citation type="journal article" date="2021" name="bioRxiv">
        <title>Whole Genome Assembly and Annotation of Northern Wild Rice, Zizania palustris L., Supports a Whole Genome Duplication in the Zizania Genus.</title>
        <authorList>
            <person name="Haas M."/>
            <person name="Kono T."/>
            <person name="Macchietto M."/>
            <person name="Millas R."/>
            <person name="McGilp L."/>
            <person name="Shao M."/>
            <person name="Duquette J."/>
            <person name="Hirsch C.N."/>
            <person name="Kimball J."/>
        </authorList>
    </citation>
    <scope>NUCLEOTIDE SEQUENCE</scope>
    <source>
        <tissue evidence="3">Fresh leaf tissue</tissue>
    </source>
</reference>
<evidence type="ECO:0000313" key="4">
    <source>
        <dbReference type="Proteomes" id="UP000729402"/>
    </source>
</evidence>
<evidence type="ECO:0000256" key="1">
    <source>
        <dbReference type="SAM" id="MobiDB-lite"/>
    </source>
</evidence>
<dbReference type="PANTHER" id="PTHR15251:SF2">
    <property type="entry name" value="TESTIS-SPECIFIC BASIC PROTEIN Y 1-RELATED"/>
    <property type="match status" value="1"/>
</dbReference>
<protein>
    <submittedName>
        <fullName evidence="3">Uncharacterized protein</fullName>
    </submittedName>
</protein>
<keyword evidence="2" id="KW-1133">Transmembrane helix</keyword>
<proteinExistence type="predicted"/>
<reference evidence="3" key="2">
    <citation type="submission" date="2021-02" db="EMBL/GenBank/DDBJ databases">
        <authorList>
            <person name="Kimball J.A."/>
            <person name="Haas M.W."/>
            <person name="Macchietto M."/>
            <person name="Kono T."/>
            <person name="Duquette J."/>
            <person name="Shao M."/>
        </authorList>
    </citation>
    <scope>NUCLEOTIDE SEQUENCE</scope>
    <source>
        <tissue evidence="3">Fresh leaf tissue</tissue>
    </source>
</reference>
<keyword evidence="2" id="KW-0812">Transmembrane</keyword>
<dbReference type="EMBL" id="JAAALK010000289">
    <property type="protein sequence ID" value="KAG8048928.1"/>
    <property type="molecule type" value="Genomic_DNA"/>
</dbReference>
<evidence type="ECO:0000313" key="3">
    <source>
        <dbReference type="EMBL" id="KAG8048927.1"/>
    </source>
</evidence>